<evidence type="ECO:0000259" key="14">
    <source>
        <dbReference type="PROSITE" id="PS50262"/>
    </source>
</evidence>
<dbReference type="SMART" id="SM01381">
    <property type="entry name" value="7TM_GPCR_Srsx"/>
    <property type="match status" value="1"/>
</dbReference>
<evidence type="ECO:0000256" key="6">
    <source>
        <dbReference type="ARBA" id="ARBA00022989"/>
    </source>
</evidence>
<keyword evidence="9" id="KW-1015">Disulfide bond</keyword>
<dbReference type="InterPro" id="IPR017452">
    <property type="entry name" value="GPCR_Rhodpsn_7TM"/>
</dbReference>
<keyword evidence="16" id="KW-1185">Reference proteome</keyword>
<dbReference type="Gene3D" id="1.20.1070.10">
    <property type="entry name" value="Rhodopsin 7-helix transmembrane proteins"/>
    <property type="match status" value="1"/>
</dbReference>
<evidence type="ECO:0000256" key="1">
    <source>
        <dbReference type="ARBA" id="ARBA00004651"/>
    </source>
</evidence>
<dbReference type="GO" id="GO:0005886">
    <property type="term" value="C:plasma membrane"/>
    <property type="evidence" value="ECO:0007669"/>
    <property type="project" value="UniProtKB-SubCell"/>
</dbReference>
<dbReference type="GO" id="GO:0004984">
    <property type="term" value="F:olfactory receptor activity"/>
    <property type="evidence" value="ECO:0007669"/>
    <property type="project" value="InterPro"/>
</dbReference>
<sequence length="255" mass="29151">MNYNTTIVTEFILLGFLVSPALEIVLFIVILFIYTLSIVINGVITVTVVREPRLHKPMYFFIAVFSFLELWYPTFYFHFALGATENSLLVVMALDRYIAICKPLHYMSIMSPRICVQLAVGAWISGFTLLIIEVKLACSETTYLRTIFFVITSFGILGCFLLILVSYTFIINTILRLPTSTGRRKTFYTCASHMTVVLIFYTTTIFMFIRPAEGSNLHINKMVSVFPSVVTPLLNPIIYTLRNQEVKNTLMKAFH</sequence>
<keyword evidence="10" id="KW-0675">Receptor</keyword>
<feature type="domain" description="G-protein coupled receptors family 1 profile" evidence="14">
    <location>
        <begin position="88"/>
        <end position="239"/>
    </location>
</feature>
<protein>
    <recommendedName>
        <fullName evidence="14">G-protein coupled receptors family 1 profile domain-containing protein</fullName>
    </recommendedName>
</protein>
<evidence type="ECO:0000256" key="7">
    <source>
        <dbReference type="ARBA" id="ARBA00023040"/>
    </source>
</evidence>
<evidence type="ECO:0000256" key="13">
    <source>
        <dbReference type="SAM" id="Phobius"/>
    </source>
</evidence>
<dbReference type="EMBL" id="DYDO01000007">
    <property type="protein sequence ID" value="DBA21731.1"/>
    <property type="molecule type" value="Genomic_DNA"/>
</dbReference>
<dbReference type="PANTHER" id="PTHR24242">
    <property type="entry name" value="G-PROTEIN COUPLED RECEPTOR"/>
    <property type="match status" value="1"/>
</dbReference>
<organism evidence="15 16">
    <name type="scientific">Pyxicephalus adspersus</name>
    <name type="common">African bullfrog</name>
    <dbReference type="NCBI Taxonomy" id="30357"/>
    <lineage>
        <taxon>Eukaryota</taxon>
        <taxon>Metazoa</taxon>
        <taxon>Chordata</taxon>
        <taxon>Craniata</taxon>
        <taxon>Vertebrata</taxon>
        <taxon>Euteleostomi</taxon>
        <taxon>Amphibia</taxon>
        <taxon>Batrachia</taxon>
        <taxon>Anura</taxon>
        <taxon>Neobatrachia</taxon>
        <taxon>Ranoidea</taxon>
        <taxon>Pyxicephalidae</taxon>
        <taxon>Pyxicephalinae</taxon>
        <taxon>Pyxicephalus</taxon>
    </lineage>
</organism>
<keyword evidence="3" id="KW-0716">Sensory transduction</keyword>
<evidence type="ECO:0000256" key="5">
    <source>
        <dbReference type="ARBA" id="ARBA00022725"/>
    </source>
</evidence>
<accession>A0AAV2ZY22</accession>
<dbReference type="Pfam" id="PF13853">
    <property type="entry name" value="7tm_4"/>
    <property type="match status" value="1"/>
</dbReference>
<evidence type="ECO:0000256" key="12">
    <source>
        <dbReference type="ARBA" id="ARBA00023224"/>
    </source>
</evidence>
<keyword evidence="8 13" id="KW-0472">Membrane</keyword>
<dbReference type="PANTHER" id="PTHR24242:SF359">
    <property type="entry name" value="ODORANT RECEPTOR-RELATED"/>
    <property type="match status" value="1"/>
</dbReference>
<comment type="subcellular location">
    <subcellularLocation>
        <location evidence="1">Cell membrane</location>
        <topology evidence="1">Multi-pass membrane protein</topology>
    </subcellularLocation>
</comment>
<evidence type="ECO:0000313" key="15">
    <source>
        <dbReference type="EMBL" id="DBA21731.1"/>
    </source>
</evidence>
<feature type="transmembrane region" description="Helical" evidence="13">
    <location>
        <begin position="147"/>
        <end position="175"/>
    </location>
</feature>
<dbReference type="PROSITE" id="PS50262">
    <property type="entry name" value="G_PROTEIN_RECEP_F1_2"/>
    <property type="match status" value="1"/>
</dbReference>
<feature type="transmembrane region" description="Helical" evidence="13">
    <location>
        <begin position="24"/>
        <end position="46"/>
    </location>
</feature>
<evidence type="ECO:0000256" key="9">
    <source>
        <dbReference type="ARBA" id="ARBA00023157"/>
    </source>
</evidence>
<keyword evidence="5" id="KW-0552">Olfaction</keyword>
<dbReference type="InterPro" id="IPR050939">
    <property type="entry name" value="Olfactory_GPCR1"/>
</dbReference>
<dbReference type="CDD" id="cd13954">
    <property type="entry name" value="7tmA_OR"/>
    <property type="match status" value="1"/>
</dbReference>
<keyword evidence="4 13" id="KW-0812">Transmembrane</keyword>
<dbReference type="SUPFAM" id="SSF81321">
    <property type="entry name" value="Family A G protein-coupled receptor-like"/>
    <property type="match status" value="1"/>
</dbReference>
<comment type="caution">
    <text evidence="15">The sequence shown here is derived from an EMBL/GenBank/DDBJ whole genome shotgun (WGS) entry which is preliminary data.</text>
</comment>
<reference evidence="15" key="1">
    <citation type="thesis" date="2020" institute="ProQuest LLC" country="789 East Eisenhower Parkway, Ann Arbor, MI, USA">
        <title>Comparative Genomics and Chromosome Evolution.</title>
        <authorList>
            <person name="Mudd A.B."/>
        </authorList>
    </citation>
    <scope>NUCLEOTIDE SEQUENCE</scope>
    <source>
        <strain evidence="15">1538</strain>
        <tissue evidence="15">Blood</tissue>
    </source>
</reference>
<evidence type="ECO:0000256" key="3">
    <source>
        <dbReference type="ARBA" id="ARBA00022606"/>
    </source>
</evidence>
<dbReference type="InterPro" id="IPR000725">
    <property type="entry name" value="Olfact_rcpt"/>
</dbReference>
<dbReference type="GO" id="GO:0004930">
    <property type="term" value="F:G protein-coupled receptor activity"/>
    <property type="evidence" value="ECO:0007669"/>
    <property type="project" value="UniProtKB-KW"/>
</dbReference>
<gene>
    <name evidence="15" type="ORF">GDO54_018333</name>
</gene>
<keyword evidence="6 13" id="KW-1133">Transmembrane helix</keyword>
<keyword evidence="7" id="KW-0297">G-protein coupled receptor</keyword>
<evidence type="ECO:0000256" key="11">
    <source>
        <dbReference type="ARBA" id="ARBA00023180"/>
    </source>
</evidence>
<keyword evidence="12" id="KW-0807">Transducer</keyword>
<keyword evidence="2" id="KW-1003">Cell membrane</keyword>
<evidence type="ECO:0000256" key="4">
    <source>
        <dbReference type="ARBA" id="ARBA00022692"/>
    </source>
</evidence>
<evidence type="ECO:0000313" key="16">
    <source>
        <dbReference type="Proteomes" id="UP001181693"/>
    </source>
</evidence>
<feature type="transmembrane region" description="Helical" evidence="13">
    <location>
        <begin position="58"/>
        <end position="81"/>
    </location>
</feature>
<evidence type="ECO:0000256" key="2">
    <source>
        <dbReference type="ARBA" id="ARBA00022475"/>
    </source>
</evidence>
<feature type="transmembrane region" description="Helical" evidence="13">
    <location>
        <begin position="221"/>
        <end position="241"/>
    </location>
</feature>
<dbReference type="Proteomes" id="UP001181693">
    <property type="component" value="Unassembled WGS sequence"/>
</dbReference>
<keyword evidence="11" id="KW-0325">Glycoprotein</keyword>
<dbReference type="AlphaFoldDB" id="A0AAV2ZY22"/>
<feature type="transmembrane region" description="Helical" evidence="13">
    <location>
        <begin position="187"/>
        <end position="209"/>
    </location>
</feature>
<evidence type="ECO:0000256" key="8">
    <source>
        <dbReference type="ARBA" id="ARBA00023136"/>
    </source>
</evidence>
<dbReference type="InterPro" id="IPR000276">
    <property type="entry name" value="GPCR_Rhodpsn"/>
</dbReference>
<evidence type="ECO:0000256" key="10">
    <source>
        <dbReference type="ARBA" id="ARBA00023170"/>
    </source>
</evidence>
<feature type="transmembrane region" description="Helical" evidence="13">
    <location>
        <begin position="114"/>
        <end position="132"/>
    </location>
</feature>
<name>A0AAV2ZY22_PYXAD</name>
<proteinExistence type="predicted"/>